<keyword evidence="3" id="KW-0808">Transferase</keyword>
<evidence type="ECO:0000259" key="4">
    <source>
        <dbReference type="Pfam" id="PF00852"/>
    </source>
</evidence>
<keyword evidence="6" id="KW-1185">Reference proteome</keyword>
<sequence length="354" mass="39910">MVDAPIRIKFMSKTQPDQVEGLWRPLLPTGTDQIGACRFSFDPNDRDYDFLVAYEDLSPLPGSSKVLRREPLACAPINTMLLTTEPASIRIDGPRYLRQFGHVWTHKHPSLVHHPRQIRETPPLRFFYGRNLAGGAHLTIPENPPEKSADLSAMSSTKAMAHTVHARRLAFFSELKVELGEMLNLFGRGIQPVDDKAEAMATYRYHIAVENHVEPGHFTEKLTDCFVAGCLPFYFGDPDYAKIFPSDALIPIDIFDVPATAQIIRDAIATDQFQSRQNALMEARATTLDRFNTLRAVADRVEKVYDEHTNRGGVIHGRHAFRKAHPLKAAQDALFVARSRRKSHAHPLQSVIEE</sequence>
<evidence type="ECO:0000256" key="1">
    <source>
        <dbReference type="ARBA" id="ARBA00008919"/>
    </source>
</evidence>
<reference evidence="5" key="1">
    <citation type="journal article" date="2014" name="Int. J. Syst. Evol. Microbiol.">
        <title>Complete genome of a new Firmicutes species belonging to the dominant human colonic microbiota ('Ruminococcus bicirculans') reveals two chromosomes and a selective capacity to utilize plant glucans.</title>
        <authorList>
            <consortium name="NISC Comparative Sequencing Program"/>
            <person name="Wegmann U."/>
            <person name="Louis P."/>
            <person name="Goesmann A."/>
            <person name="Henrissat B."/>
            <person name="Duncan S.H."/>
            <person name="Flint H.J."/>
        </authorList>
    </citation>
    <scope>NUCLEOTIDE SEQUENCE</scope>
    <source>
        <strain evidence="5">NBRC 108219</strain>
    </source>
</reference>
<dbReference type="Proteomes" id="UP001161391">
    <property type="component" value="Unassembled WGS sequence"/>
</dbReference>
<reference evidence="5" key="2">
    <citation type="submission" date="2023-01" db="EMBL/GenBank/DDBJ databases">
        <title>Draft genome sequence of Algimonas ampicilliniresistens strain NBRC 108219.</title>
        <authorList>
            <person name="Sun Q."/>
            <person name="Mori K."/>
        </authorList>
    </citation>
    <scope>NUCLEOTIDE SEQUENCE</scope>
    <source>
        <strain evidence="5">NBRC 108219</strain>
    </source>
</reference>
<accession>A0ABQ5V768</accession>
<comment type="similarity">
    <text evidence="1">Belongs to the glycosyltransferase 10 family.</text>
</comment>
<evidence type="ECO:0000313" key="6">
    <source>
        <dbReference type="Proteomes" id="UP001161391"/>
    </source>
</evidence>
<name>A0ABQ5V768_9PROT</name>
<evidence type="ECO:0000256" key="2">
    <source>
        <dbReference type="ARBA" id="ARBA00022676"/>
    </source>
</evidence>
<keyword evidence="2" id="KW-0328">Glycosyltransferase</keyword>
<dbReference type="SUPFAM" id="SSF53756">
    <property type="entry name" value="UDP-Glycosyltransferase/glycogen phosphorylase"/>
    <property type="match status" value="1"/>
</dbReference>
<gene>
    <name evidence="5" type="ORF">GCM10007853_12620</name>
</gene>
<dbReference type="Pfam" id="PF00852">
    <property type="entry name" value="Glyco_transf_10"/>
    <property type="match status" value="1"/>
</dbReference>
<feature type="domain" description="Fucosyltransferase C-terminal" evidence="4">
    <location>
        <begin position="165"/>
        <end position="259"/>
    </location>
</feature>
<dbReference type="InterPro" id="IPR001503">
    <property type="entry name" value="Glyco_trans_10"/>
</dbReference>
<evidence type="ECO:0000256" key="3">
    <source>
        <dbReference type="ARBA" id="ARBA00022679"/>
    </source>
</evidence>
<comment type="caution">
    <text evidence="5">The sequence shown here is derived from an EMBL/GenBank/DDBJ whole genome shotgun (WGS) entry which is preliminary data.</text>
</comment>
<dbReference type="InterPro" id="IPR038577">
    <property type="entry name" value="GT10-like_C_sf"/>
</dbReference>
<evidence type="ECO:0000313" key="5">
    <source>
        <dbReference type="EMBL" id="GLQ23388.1"/>
    </source>
</evidence>
<organism evidence="5 6">
    <name type="scientific">Algimonas ampicilliniresistens</name>
    <dbReference type="NCBI Taxonomy" id="1298735"/>
    <lineage>
        <taxon>Bacteria</taxon>
        <taxon>Pseudomonadati</taxon>
        <taxon>Pseudomonadota</taxon>
        <taxon>Alphaproteobacteria</taxon>
        <taxon>Maricaulales</taxon>
        <taxon>Robiginitomaculaceae</taxon>
        <taxon>Algimonas</taxon>
    </lineage>
</organism>
<dbReference type="PANTHER" id="PTHR11929:SF194">
    <property type="entry name" value="ALPHA-(1,3)-FUCOSYLTRANSFERASE 10"/>
    <property type="match status" value="1"/>
</dbReference>
<dbReference type="InterPro" id="IPR055270">
    <property type="entry name" value="Glyco_tran_10_C"/>
</dbReference>
<dbReference type="EMBL" id="BSNK01000001">
    <property type="protein sequence ID" value="GLQ23388.1"/>
    <property type="molecule type" value="Genomic_DNA"/>
</dbReference>
<protein>
    <recommendedName>
        <fullName evidence="4">Fucosyltransferase C-terminal domain-containing protein</fullName>
    </recommendedName>
</protein>
<dbReference type="PANTHER" id="PTHR11929">
    <property type="entry name" value="ALPHA- 1,3 -FUCOSYLTRANSFERASE"/>
    <property type="match status" value="1"/>
</dbReference>
<dbReference type="Gene3D" id="3.40.50.11660">
    <property type="entry name" value="Glycosyl transferase family 10, C-terminal domain"/>
    <property type="match status" value="1"/>
</dbReference>
<proteinExistence type="inferred from homology"/>